<comment type="similarity">
    <text evidence="5">Belongs to the FNT transporter (TC 1.A.16) family.</text>
</comment>
<name>A0A0C1UA28_9CLOT</name>
<feature type="transmembrane region" description="Helical" evidence="6">
    <location>
        <begin position="107"/>
        <end position="127"/>
    </location>
</feature>
<dbReference type="Proteomes" id="UP000031366">
    <property type="component" value="Unassembled WGS sequence"/>
</dbReference>
<dbReference type="Pfam" id="PF01226">
    <property type="entry name" value="Form_Nir_trans"/>
    <property type="match status" value="1"/>
</dbReference>
<keyword evidence="8" id="KW-1185">Reference proteome</keyword>
<dbReference type="EMBL" id="AYSO01000003">
    <property type="protein sequence ID" value="KIE48543.1"/>
    <property type="molecule type" value="Genomic_DNA"/>
</dbReference>
<protein>
    <submittedName>
        <fullName evidence="7">Formate/nitrite transporter family protein</fullName>
    </submittedName>
</protein>
<evidence type="ECO:0000256" key="6">
    <source>
        <dbReference type="SAM" id="Phobius"/>
    </source>
</evidence>
<keyword evidence="4 6" id="KW-0472">Membrane</keyword>
<keyword evidence="2 6" id="KW-0812">Transmembrane</keyword>
<dbReference type="InterPro" id="IPR024002">
    <property type="entry name" value="For/NO2_transpt_CS"/>
</dbReference>
<feature type="transmembrane region" description="Helical" evidence="6">
    <location>
        <begin position="186"/>
        <end position="210"/>
    </location>
</feature>
<comment type="caution">
    <text evidence="7">The sequence shown here is derived from an EMBL/GenBank/DDBJ whole genome shotgun (WGS) entry which is preliminary data.</text>
</comment>
<feature type="transmembrane region" description="Helical" evidence="6">
    <location>
        <begin position="159"/>
        <end position="179"/>
    </location>
</feature>
<dbReference type="OrthoDB" id="9786493at2"/>
<feature type="transmembrane region" description="Helical" evidence="6">
    <location>
        <begin position="246"/>
        <end position="268"/>
    </location>
</feature>
<evidence type="ECO:0000313" key="7">
    <source>
        <dbReference type="EMBL" id="KIE48543.1"/>
    </source>
</evidence>
<sequence>MEKLMLSPLEITEYVEEMGVKKAKNRTSQTLLLGMLAGVFIALGAYGSAVASHSITNFGLQKVMAGIVFPVGLVFVLICGAELFTGNCLLSVAVAQKRISISDMIRNLSLVYIGNFIGAAIIAGLVYGAGLLELNGGAVGGYAIKVAATKANLTLSQGFFSGILCNIIVCLSVWGTYAAKEVPGKVLMGFIPIFVFVIAGFEHCVANMYYFSIGLLAKGNALFVEASHITPEKLSNLTIKGAAHNLLPVTLGNMLGGAIMVGITYWLIYKKLPHKKHITNKKNIAA</sequence>
<proteinExistence type="inferred from homology"/>
<dbReference type="InterPro" id="IPR023271">
    <property type="entry name" value="Aquaporin-like"/>
</dbReference>
<evidence type="ECO:0000256" key="4">
    <source>
        <dbReference type="ARBA" id="ARBA00023136"/>
    </source>
</evidence>
<dbReference type="RefSeq" id="WP_039629560.1">
    <property type="nucleotide sequence ID" value="NZ_AYSO01000003.1"/>
</dbReference>
<reference evidence="7 8" key="1">
    <citation type="journal article" date="2015" name="Infect. Genet. Evol.">
        <title>Genomic sequences of six botulinum neurotoxin-producing strains representing three clostridial species illustrate the mobility and diversity of botulinum neurotoxin genes.</title>
        <authorList>
            <person name="Smith T.J."/>
            <person name="Hill K.K."/>
            <person name="Xie G."/>
            <person name="Foley B.T."/>
            <person name="Williamson C.H."/>
            <person name="Foster J.T."/>
            <person name="Johnson S.L."/>
            <person name="Chertkov O."/>
            <person name="Teshima H."/>
            <person name="Gibbons H.S."/>
            <person name="Johnsky L.A."/>
            <person name="Karavis M.A."/>
            <person name="Smith L.A."/>
        </authorList>
    </citation>
    <scope>NUCLEOTIDE SEQUENCE [LARGE SCALE GENOMIC DNA]</scope>
    <source>
        <strain evidence="7 8">CDC 2741</strain>
    </source>
</reference>
<dbReference type="PANTHER" id="PTHR30520:SF6">
    <property type="entry name" value="FORMATE_NITRATE FAMILY TRANSPORTER (EUROFUNG)"/>
    <property type="match status" value="1"/>
</dbReference>
<gene>
    <name evidence="7" type="ORF">U732_4335</name>
</gene>
<dbReference type="GO" id="GO:0005886">
    <property type="term" value="C:plasma membrane"/>
    <property type="evidence" value="ECO:0007669"/>
    <property type="project" value="TreeGrafter"/>
</dbReference>
<feature type="transmembrane region" description="Helical" evidence="6">
    <location>
        <begin position="31"/>
        <end position="55"/>
    </location>
</feature>
<evidence type="ECO:0000256" key="5">
    <source>
        <dbReference type="ARBA" id="ARBA00049660"/>
    </source>
</evidence>
<organism evidence="7 8">
    <name type="scientific">Clostridium argentinense CDC 2741</name>
    <dbReference type="NCBI Taxonomy" id="1418104"/>
    <lineage>
        <taxon>Bacteria</taxon>
        <taxon>Bacillati</taxon>
        <taxon>Bacillota</taxon>
        <taxon>Clostridia</taxon>
        <taxon>Eubacteriales</taxon>
        <taxon>Clostridiaceae</taxon>
        <taxon>Clostridium</taxon>
    </lineage>
</organism>
<evidence type="ECO:0000256" key="2">
    <source>
        <dbReference type="ARBA" id="ARBA00022692"/>
    </source>
</evidence>
<evidence type="ECO:0000256" key="3">
    <source>
        <dbReference type="ARBA" id="ARBA00022989"/>
    </source>
</evidence>
<dbReference type="PANTHER" id="PTHR30520">
    <property type="entry name" value="FORMATE TRANSPORTER-RELATED"/>
    <property type="match status" value="1"/>
</dbReference>
<dbReference type="InterPro" id="IPR000292">
    <property type="entry name" value="For/NO2_transpt"/>
</dbReference>
<evidence type="ECO:0000256" key="1">
    <source>
        <dbReference type="ARBA" id="ARBA00004141"/>
    </source>
</evidence>
<dbReference type="Gene3D" id="1.20.1080.10">
    <property type="entry name" value="Glycerol uptake facilitator protein"/>
    <property type="match status" value="1"/>
</dbReference>
<dbReference type="GO" id="GO:0015499">
    <property type="term" value="F:formate transmembrane transporter activity"/>
    <property type="evidence" value="ECO:0007669"/>
    <property type="project" value="TreeGrafter"/>
</dbReference>
<dbReference type="PROSITE" id="PS01005">
    <property type="entry name" value="FORMATE_NITRITE_TP_1"/>
    <property type="match status" value="1"/>
</dbReference>
<dbReference type="STRING" id="29341.RSJ17_20040"/>
<dbReference type="AlphaFoldDB" id="A0A0C1UA28"/>
<comment type="subcellular location">
    <subcellularLocation>
        <location evidence="1">Membrane</location>
        <topology evidence="1">Multi-pass membrane protein</topology>
    </subcellularLocation>
</comment>
<evidence type="ECO:0000313" key="8">
    <source>
        <dbReference type="Proteomes" id="UP000031366"/>
    </source>
</evidence>
<accession>A0A0C1UA28</accession>
<keyword evidence="3 6" id="KW-1133">Transmembrane helix</keyword>
<feature type="transmembrane region" description="Helical" evidence="6">
    <location>
        <begin position="67"/>
        <end position="95"/>
    </location>
</feature>